<name>A0A2H0KB98_9BACT</name>
<evidence type="ECO:0000256" key="5">
    <source>
        <dbReference type="ARBA" id="ARBA00023002"/>
    </source>
</evidence>
<feature type="domain" description="NAD-dependent epimerase/dehydratase" evidence="10">
    <location>
        <begin position="7"/>
        <end position="238"/>
    </location>
</feature>
<evidence type="ECO:0000256" key="6">
    <source>
        <dbReference type="ARBA" id="ARBA00023235"/>
    </source>
</evidence>
<feature type="binding site" evidence="9">
    <location>
        <position position="180"/>
    </location>
    <ligand>
        <name>NADP(+)</name>
        <dbReference type="ChEBI" id="CHEBI:58349"/>
    </ligand>
</feature>
<gene>
    <name evidence="9" type="primary">fcl</name>
    <name evidence="11" type="ORF">COV91_03585</name>
</gene>
<evidence type="ECO:0000313" key="12">
    <source>
        <dbReference type="Proteomes" id="UP000229342"/>
    </source>
</evidence>
<protein>
    <recommendedName>
        <fullName evidence="3 9">GDP-L-fucose synthase</fullName>
        <ecNumber evidence="3 9">1.1.1.271</ecNumber>
    </recommendedName>
    <alternativeName>
        <fullName evidence="9">GDP-4-keto-6-deoxy-D-mannose-3,5-epimerase-4-reductase</fullName>
    </alternativeName>
</protein>
<keyword evidence="6 9" id="KW-0413">Isomerase</keyword>
<evidence type="ECO:0000256" key="7">
    <source>
        <dbReference type="ARBA" id="ARBA00023268"/>
    </source>
</evidence>
<comment type="pathway">
    <text evidence="1 9">Nucleotide-sugar biosynthesis; GDP-L-fucose biosynthesis via de novo pathway; GDP-L-fucose from GDP-alpha-D-mannose: step 2/2.</text>
</comment>
<keyword evidence="5 9" id="KW-0560">Oxidoreductase</keyword>
<dbReference type="GO" id="GO:0016853">
    <property type="term" value="F:isomerase activity"/>
    <property type="evidence" value="ECO:0007669"/>
    <property type="project" value="UniProtKB-KW"/>
</dbReference>
<dbReference type="UniPathway" id="UPA00128">
    <property type="reaction ID" value="UER00191"/>
</dbReference>
<feature type="binding site" evidence="9">
    <location>
        <position position="210"/>
    </location>
    <ligand>
        <name>substrate</name>
    </ligand>
</feature>
<feature type="binding site" evidence="9">
    <location>
        <position position="270"/>
    </location>
    <ligand>
        <name>substrate</name>
    </ligand>
</feature>
<dbReference type="InterPro" id="IPR028614">
    <property type="entry name" value="GDP_fucose/colitose_synth"/>
</dbReference>
<dbReference type="EC" id="1.1.1.271" evidence="3 9"/>
<feature type="binding site" evidence="9">
    <location>
        <begin position="11"/>
        <end position="17"/>
    </location>
    <ligand>
        <name>NADP(+)</name>
        <dbReference type="ChEBI" id="CHEBI:58349"/>
    </ligand>
</feature>
<feature type="site" description="Important for catalytic activity" evidence="9">
    <location>
        <position position="110"/>
    </location>
</feature>
<dbReference type="GO" id="GO:0050577">
    <property type="term" value="F:GDP-L-fucose synthase activity"/>
    <property type="evidence" value="ECO:0007669"/>
    <property type="project" value="UniProtKB-UniRule"/>
</dbReference>
<dbReference type="Gene3D" id="3.90.25.10">
    <property type="entry name" value="UDP-galactose 4-epimerase, domain 1"/>
    <property type="match status" value="1"/>
</dbReference>
<dbReference type="PANTHER" id="PTHR43238:SF1">
    <property type="entry name" value="GDP-L-FUCOSE SYNTHASE"/>
    <property type="match status" value="1"/>
</dbReference>
<dbReference type="InterPro" id="IPR001509">
    <property type="entry name" value="Epimerase_deHydtase"/>
</dbReference>
<dbReference type="Pfam" id="PF01370">
    <property type="entry name" value="Epimerase"/>
    <property type="match status" value="1"/>
</dbReference>
<comment type="catalytic activity">
    <reaction evidence="8 9">
        <text>GDP-beta-L-fucose + NADP(+) = GDP-4-dehydro-alpha-D-rhamnose + NADPH + H(+)</text>
        <dbReference type="Rhea" id="RHEA:18885"/>
        <dbReference type="ChEBI" id="CHEBI:15378"/>
        <dbReference type="ChEBI" id="CHEBI:57273"/>
        <dbReference type="ChEBI" id="CHEBI:57783"/>
        <dbReference type="ChEBI" id="CHEBI:57964"/>
        <dbReference type="ChEBI" id="CHEBI:58349"/>
        <dbReference type="EC" id="1.1.1.271"/>
    </reaction>
</comment>
<dbReference type="EMBL" id="PCVG01000045">
    <property type="protein sequence ID" value="PIQ68509.1"/>
    <property type="molecule type" value="Genomic_DNA"/>
</dbReference>
<evidence type="ECO:0000256" key="3">
    <source>
        <dbReference type="ARBA" id="ARBA00012371"/>
    </source>
</evidence>
<feature type="binding site" evidence="9">
    <location>
        <begin position="106"/>
        <end position="109"/>
    </location>
    <ligand>
        <name>NADP(+)</name>
        <dbReference type="ChEBI" id="CHEBI:58349"/>
    </ligand>
</feature>
<comment type="function">
    <text evidence="9">Catalyzes the two-step NADP-dependent conversion of GDP-4-dehydro-6-deoxy-D-mannose to GDP-fucose, involving an epimerase and a reductase reaction.</text>
</comment>
<evidence type="ECO:0000259" key="10">
    <source>
        <dbReference type="Pfam" id="PF01370"/>
    </source>
</evidence>
<dbReference type="Gene3D" id="3.40.50.720">
    <property type="entry name" value="NAD(P)-binding Rossmann-like Domain"/>
    <property type="match status" value="1"/>
</dbReference>
<dbReference type="AlphaFoldDB" id="A0A2H0KB98"/>
<dbReference type="SUPFAM" id="SSF51735">
    <property type="entry name" value="NAD(P)-binding Rossmann-fold domains"/>
    <property type="match status" value="1"/>
</dbReference>
<keyword evidence="4 9" id="KW-0521">NADP</keyword>
<comment type="caution">
    <text evidence="11">The sequence shown here is derived from an EMBL/GenBank/DDBJ whole genome shotgun (WGS) entry which is preliminary data.</text>
</comment>
<evidence type="ECO:0000256" key="8">
    <source>
        <dbReference type="ARBA" id="ARBA00051935"/>
    </source>
</evidence>
<evidence type="ECO:0000313" key="11">
    <source>
        <dbReference type="EMBL" id="PIQ68509.1"/>
    </source>
</evidence>
<evidence type="ECO:0000256" key="1">
    <source>
        <dbReference type="ARBA" id="ARBA00004883"/>
    </source>
</evidence>
<feature type="site" description="Important for catalytic activity" evidence="9">
    <location>
        <position position="108"/>
    </location>
</feature>
<comment type="similarity">
    <text evidence="2 9">Belongs to the NAD(P)-dependent epimerase/dehydratase family. Fucose synthase subfamily.</text>
</comment>
<feature type="binding site" evidence="9">
    <location>
        <position position="188"/>
    </location>
    <ligand>
        <name>substrate</name>
    </ligand>
</feature>
<reference evidence="11 12" key="1">
    <citation type="submission" date="2017-09" db="EMBL/GenBank/DDBJ databases">
        <title>Depth-based differentiation of microbial function through sediment-hosted aquifers and enrichment of novel symbionts in the deep terrestrial subsurface.</title>
        <authorList>
            <person name="Probst A.J."/>
            <person name="Ladd B."/>
            <person name="Jarett J.K."/>
            <person name="Geller-Mcgrath D.E."/>
            <person name="Sieber C.M."/>
            <person name="Emerson J.B."/>
            <person name="Anantharaman K."/>
            <person name="Thomas B.C."/>
            <person name="Malmstrom R."/>
            <person name="Stieglmeier M."/>
            <person name="Klingl A."/>
            <person name="Woyke T."/>
            <person name="Ryan C.M."/>
            <person name="Banfield J.F."/>
        </authorList>
    </citation>
    <scope>NUCLEOTIDE SEQUENCE [LARGE SCALE GENOMIC DNA]</scope>
    <source>
        <strain evidence="11">CG11_big_fil_rev_8_21_14_0_20_46_11</strain>
    </source>
</reference>
<dbReference type="InterPro" id="IPR036291">
    <property type="entry name" value="NAD(P)-bd_dom_sf"/>
</dbReference>
<organism evidence="11 12">
    <name type="scientific">Candidatus Taylorbacteria bacterium CG11_big_fil_rev_8_21_14_0_20_46_11</name>
    <dbReference type="NCBI Taxonomy" id="1975025"/>
    <lineage>
        <taxon>Bacteria</taxon>
        <taxon>Candidatus Tayloriibacteriota</taxon>
    </lineage>
</organism>
<sequence>MNKDSRIYVAGHGGLVGSALVRALQAQGFSNLILKTRTELDLLDQRGVTLLFEQEKPEYVFLAAAKVGGILANKTYPAEFIYENIVVQTNVIESAHRYGVKKLLFLGSSCIYPRMAVQPIKEEYLLSGALEPTNRPYGIAKIAGIVTCQSYAEEYGDNFISVMPTNLYGENDNFDLERSHVLPALIRKFHEAKHRNQKEVVLWGTGSPLREFLHVDDLASACLFLMSQYDKSDIINAGTGEDISIKALAEMVQAITHYEGTITWDPSKPDGTPRKLLDVSKLHSLGWQHNISLEDGIKKTYDWYTKNELS</sequence>
<proteinExistence type="inferred from homology"/>
<accession>A0A2H0KB98</accession>
<evidence type="ECO:0000256" key="2">
    <source>
        <dbReference type="ARBA" id="ARBA00005959"/>
    </source>
</evidence>
<feature type="active site" description="Proton donor/acceptor" evidence="9">
    <location>
        <position position="137"/>
    </location>
</feature>
<dbReference type="Proteomes" id="UP000229342">
    <property type="component" value="Unassembled WGS sequence"/>
</dbReference>
<dbReference type="FunFam" id="3.40.50.720:FF:000101">
    <property type="entry name" value="GDP-L-fucose synthase"/>
    <property type="match status" value="1"/>
</dbReference>
<feature type="binding site" evidence="9">
    <location>
        <begin position="164"/>
        <end position="167"/>
    </location>
    <ligand>
        <name>NADP(+)</name>
        <dbReference type="ChEBI" id="CHEBI:58349"/>
    </ligand>
</feature>
<keyword evidence="7 9" id="KW-0511">Multifunctional enzyme</keyword>
<feature type="binding site" evidence="9">
    <location>
        <position position="141"/>
    </location>
    <ligand>
        <name>NADP(+)</name>
        <dbReference type="ChEBI" id="CHEBI:58349"/>
    </ligand>
</feature>
<dbReference type="HAMAP" id="MF_00956">
    <property type="entry name" value="GDP_fucose_synth"/>
    <property type="match status" value="1"/>
</dbReference>
<feature type="binding site" evidence="9">
    <location>
        <position position="203"/>
    </location>
    <ligand>
        <name>substrate</name>
    </ligand>
</feature>
<dbReference type="PANTHER" id="PTHR43238">
    <property type="entry name" value="GDP-L-FUCOSE SYNTHASE"/>
    <property type="match status" value="1"/>
</dbReference>
<evidence type="ECO:0000256" key="4">
    <source>
        <dbReference type="ARBA" id="ARBA00022857"/>
    </source>
</evidence>
<dbReference type="GO" id="GO:0042351">
    <property type="term" value="P:'de novo' GDP-L-fucose biosynthetic process"/>
    <property type="evidence" value="ECO:0007669"/>
    <property type="project" value="UniProtKB-UniRule"/>
</dbReference>
<evidence type="ECO:0000256" key="9">
    <source>
        <dbReference type="HAMAP-Rule" id="MF_00956"/>
    </source>
</evidence>
<dbReference type="GO" id="GO:0070401">
    <property type="term" value="F:NADP+ binding"/>
    <property type="evidence" value="ECO:0007669"/>
    <property type="project" value="UniProtKB-UniRule"/>
</dbReference>
<dbReference type="CDD" id="cd05239">
    <property type="entry name" value="GDP_FS_SDR_e"/>
    <property type="match status" value="1"/>
</dbReference>